<comment type="caution">
    <text evidence="11">The sequence shown here is derived from an EMBL/GenBank/DDBJ whole genome shotgun (WGS) entry which is preliminary data.</text>
</comment>
<feature type="transmembrane region" description="Helical" evidence="9">
    <location>
        <begin position="462"/>
        <end position="483"/>
    </location>
</feature>
<keyword evidence="3 9" id="KW-0812">Transmembrane</keyword>
<dbReference type="PANTHER" id="PTHR24223:SF415">
    <property type="entry name" value="FI20190P1"/>
    <property type="match status" value="1"/>
</dbReference>
<dbReference type="PANTHER" id="PTHR24223">
    <property type="entry name" value="ATP-BINDING CASSETTE SUB-FAMILY C"/>
    <property type="match status" value="1"/>
</dbReference>
<dbReference type="GO" id="GO:0016020">
    <property type="term" value="C:membrane"/>
    <property type="evidence" value="ECO:0007669"/>
    <property type="project" value="UniProtKB-SubCell"/>
</dbReference>
<dbReference type="GO" id="GO:0016887">
    <property type="term" value="F:ATP hydrolysis activity"/>
    <property type="evidence" value="ECO:0007669"/>
    <property type="project" value="InterPro"/>
</dbReference>
<dbReference type="InterPro" id="IPR011527">
    <property type="entry name" value="ABC1_TM_dom"/>
</dbReference>
<dbReference type="Pfam" id="PF24357">
    <property type="entry name" value="TMD0_ABC"/>
    <property type="match status" value="1"/>
</dbReference>
<organism evidence="11 12">
    <name type="scientific">Mortierella alpina</name>
    <name type="common">Oleaginous fungus</name>
    <name type="synonym">Mortierella renispora</name>
    <dbReference type="NCBI Taxonomy" id="64518"/>
    <lineage>
        <taxon>Eukaryota</taxon>
        <taxon>Fungi</taxon>
        <taxon>Fungi incertae sedis</taxon>
        <taxon>Mucoromycota</taxon>
        <taxon>Mortierellomycotina</taxon>
        <taxon>Mortierellomycetes</taxon>
        <taxon>Mortierellales</taxon>
        <taxon>Mortierellaceae</taxon>
        <taxon>Mortierella</taxon>
    </lineage>
</organism>
<evidence type="ECO:0000256" key="2">
    <source>
        <dbReference type="ARBA" id="ARBA00022448"/>
    </source>
</evidence>
<feature type="compositionally biased region" description="Acidic residues" evidence="8">
    <location>
        <begin position="660"/>
        <end position="675"/>
    </location>
</feature>
<evidence type="ECO:0000256" key="1">
    <source>
        <dbReference type="ARBA" id="ARBA00004141"/>
    </source>
</evidence>
<keyword evidence="5" id="KW-0067">ATP-binding</keyword>
<dbReference type="InterPro" id="IPR036640">
    <property type="entry name" value="ABC1_TM_sf"/>
</dbReference>
<feature type="transmembrane region" description="Helical" evidence="9">
    <location>
        <begin position="75"/>
        <end position="95"/>
    </location>
</feature>
<evidence type="ECO:0000313" key="11">
    <source>
        <dbReference type="EMBL" id="KAG9322482.1"/>
    </source>
</evidence>
<keyword evidence="7 9" id="KW-0472">Membrane</keyword>
<dbReference type="CDD" id="cd18579">
    <property type="entry name" value="ABC_6TM_ABCC_D1"/>
    <property type="match status" value="1"/>
</dbReference>
<evidence type="ECO:0000256" key="9">
    <source>
        <dbReference type="SAM" id="Phobius"/>
    </source>
</evidence>
<protein>
    <recommendedName>
        <fullName evidence="10">ABC transmembrane type-1 domain-containing protein</fullName>
    </recommendedName>
</protein>
<comment type="subcellular location">
    <subcellularLocation>
        <location evidence="1">Membrane</location>
        <topology evidence="1">Multi-pass membrane protein</topology>
    </subcellularLocation>
</comment>
<sequence length="797" mass="88860">MDPPTSWICRERSARFDGRDRPEGWGPLSPARTDFTLCFEYSVLYATTATVALLVSAARIYHLRKARQPHHLGRTVWIYWPTQGFMFAAGATMLAQTTQGIIARSSVAYVVGTLLTGTAWLCALPLNYNEHKYTIRSSNSILSFFVVSISVLILNLHTLYDLGQTAQPPYRLTLATLILLTFGFVVEAWPRGSTRVQQQSGAQAYEKANMFSRLSIHFYQPIISLAAKKQLLTPDDIANQLPEKHNTEHGYTRLATAWDKKVQRYEEKVRNAVAAGNNDRLPQIKKPSLLATILITQWKAILPVVLLRVIIPFFELAQPALLGFLLDYIQGSSSDESDNQSLTRASTSGVKEEAKPLSYGLALAFAMYFASAMTSVLYADMLRCAGLVGSETKSALVGMIYRKALRLSPDARRQSSSGAVTNHMSVDAAYYEEAFDQMSIWITLPFSFVLCLYLLYQLLGWSFMAGVITILAFVPVQAWRASVYEGLEEDRLKTTDERVRLVSEVLSNIKIVKLYGWESAFKKSILTVRNAELSILKKIGTVESIMSLVFASSSVIVSLVTFTVYVTIGRGVLTPKVVFVSITLFDMLHGPVARLAEVTTDTISLVVATKRIQRFLFREEIDDHQIIREKLDLDNRDQNAIEIRDATLSWTSGKPRVKDEDEDEDEEDGEHDGEESTEHQGLLSSHGDVEDLNSDQPLTPAFQNINITIQPKTLTAVVGRVGQGKSSLLSAIIGEMYKLQGTIRVRGEVAYVPQQAWILNATLRDNIVFGKPFDQERYRHVLAVCGLEADLAMLPAG</sequence>
<dbReference type="AlphaFoldDB" id="A0A9P8A542"/>
<evidence type="ECO:0000256" key="3">
    <source>
        <dbReference type="ARBA" id="ARBA00022692"/>
    </source>
</evidence>
<feature type="transmembrane region" description="Helical" evidence="9">
    <location>
        <begin position="43"/>
        <end position="63"/>
    </location>
</feature>
<reference evidence="11" key="1">
    <citation type="submission" date="2021-07" db="EMBL/GenBank/DDBJ databases">
        <title>Draft genome of Mortierella alpina, strain LL118, isolated from an aspen leaf litter sample.</title>
        <authorList>
            <person name="Yang S."/>
            <person name="Vinatzer B.A."/>
        </authorList>
    </citation>
    <scope>NUCLEOTIDE SEQUENCE</scope>
    <source>
        <strain evidence="11">LL118</strain>
    </source>
</reference>
<dbReference type="PROSITE" id="PS50929">
    <property type="entry name" value="ABC_TM1F"/>
    <property type="match status" value="1"/>
</dbReference>
<dbReference type="EMBL" id="JAIFTL010000144">
    <property type="protein sequence ID" value="KAG9322482.1"/>
    <property type="molecule type" value="Genomic_DNA"/>
</dbReference>
<evidence type="ECO:0000256" key="7">
    <source>
        <dbReference type="ARBA" id="ARBA00023136"/>
    </source>
</evidence>
<gene>
    <name evidence="11" type="ORF">KVV02_003157</name>
</gene>
<proteinExistence type="predicted"/>
<dbReference type="Pfam" id="PF00664">
    <property type="entry name" value="ABC_membrane"/>
    <property type="match status" value="1"/>
</dbReference>
<dbReference type="Pfam" id="PF00005">
    <property type="entry name" value="ABC_tran"/>
    <property type="match status" value="1"/>
</dbReference>
<feature type="transmembrane region" description="Helical" evidence="9">
    <location>
        <begin position="107"/>
        <end position="128"/>
    </location>
</feature>
<feature type="transmembrane region" description="Helical" evidence="9">
    <location>
        <begin position="357"/>
        <end position="379"/>
    </location>
</feature>
<dbReference type="FunFam" id="1.20.1560.10:FF:000006">
    <property type="entry name" value="ATP-binding cassette, sub-family C (CFTR/MRP), member 9"/>
    <property type="match status" value="1"/>
</dbReference>
<feature type="transmembrane region" description="Helical" evidence="9">
    <location>
        <begin position="438"/>
        <end position="456"/>
    </location>
</feature>
<dbReference type="Proteomes" id="UP000717515">
    <property type="component" value="Unassembled WGS sequence"/>
</dbReference>
<feature type="transmembrane region" description="Helical" evidence="9">
    <location>
        <begin position="172"/>
        <end position="189"/>
    </location>
</feature>
<dbReference type="InterPro" id="IPR003439">
    <property type="entry name" value="ABC_transporter-like_ATP-bd"/>
</dbReference>
<evidence type="ECO:0000256" key="4">
    <source>
        <dbReference type="ARBA" id="ARBA00022741"/>
    </source>
</evidence>
<evidence type="ECO:0000256" key="6">
    <source>
        <dbReference type="ARBA" id="ARBA00022989"/>
    </source>
</evidence>
<dbReference type="InterPro" id="IPR027417">
    <property type="entry name" value="P-loop_NTPase"/>
</dbReference>
<keyword evidence="4" id="KW-0547">Nucleotide-binding</keyword>
<accession>A0A9P8A542</accession>
<evidence type="ECO:0000256" key="5">
    <source>
        <dbReference type="ARBA" id="ARBA00022840"/>
    </source>
</evidence>
<feature type="domain" description="ABC transmembrane type-1" evidence="10">
    <location>
        <begin position="313"/>
        <end position="604"/>
    </location>
</feature>
<keyword evidence="2" id="KW-0813">Transport</keyword>
<dbReference type="GO" id="GO:0005524">
    <property type="term" value="F:ATP binding"/>
    <property type="evidence" value="ECO:0007669"/>
    <property type="project" value="UniProtKB-KW"/>
</dbReference>
<dbReference type="Gene3D" id="3.40.50.300">
    <property type="entry name" value="P-loop containing nucleotide triphosphate hydrolases"/>
    <property type="match status" value="1"/>
</dbReference>
<dbReference type="InterPro" id="IPR044746">
    <property type="entry name" value="ABCC_6TM_D1"/>
</dbReference>
<dbReference type="Gene3D" id="1.20.1560.10">
    <property type="entry name" value="ABC transporter type 1, transmembrane domain"/>
    <property type="match status" value="1"/>
</dbReference>
<keyword evidence="6 9" id="KW-1133">Transmembrane helix</keyword>
<dbReference type="SUPFAM" id="SSF90123">
    <property type="entry name" value="ABC transporter transmembrane region"/>
    <property type="match status" value="1"/>
</dbReference>
<dbReference type="GO" id="GO:0140359">
    <property type="term" value="F:ABC-type transporter activity"/>
    <property type="evidence" value="ECO:0007669"/>
    <property type="project" value="InterPro"/>
</dbReference>
<evidence type="ECO:0000256" key="8">
    <source>
        <dbReference type="SAM" id="MobiDB-lite"/>
    </source>
</evidence>
<feature type="region of interest" description="Disordered" evidence="8">
    <location>
        <begin position="652"/>
        <end position="695"/>
    </location>
</feature>
<name>A0A9P8A542_MORAP</name>
<feature type="transmembrane region" description="Helical" evidence="9">
    <location>
        <begin position="545"/>
        <end position="568"/>
    </location>
</feature>
<evidence type="ECO:0000313" key="12">
    <source>
        <dbReference type="Proteomes" id="UP000717515"/>
    </source>
</evidence>
<dbReference type="InterPro" id="IPR056227">
    <property type="entry name" value="TMD0_ABC"/>
</dbReference>
<evidence type="ECO:0000259" key="10">
    <source>
        <dbReference type="PROSITE" id="PS50929"/>
    </source>
</evidence>
<dbReference type="SUPFAM" id="SSF52540">
    <property type="entry name" value="P-loop containing nucleoside triphosphate hydrolases"/>
    <property type="match status" value="1"/>
</dbReference>
<dbReference type="InterPro" id="IPR050173">
    <property type="entry name" value="ABC_transporter_C-like"/>
</dbReference>
<feature type="transmembrane region" description="Helical" evidence="9">
    <location>
        <begin position="140"/>
        <end position="160"/>
    </location>
</feature>